<dbReference type="PANTHER" id="PTHR21432">
    <property type="entry name" value="ACETYL-COA HYDROLASE-RELATED"/>
    <property type="match status" value="1"/>
</dbReference>
<dbReference type="PANTHER" id="PTHR21432:SF20">
    <property type="entry name" value="ACETYL-COA HYDROLASE"/>
    <property type="match status" value="1"/>
</dbReference>
<keyword evidence="7" id="KW-1185">Reference proteome</keyword>
<dbReference type="InterPro" id="IPR038460">
    <property type="entry name" value="AcetylCoA_hyd_C_sf"/>
</dbReference>
<comment type="function">
    <text evidence="3">Coenzyme A-transferase that converts butyrate to butyryl-CoA.</text>
</comment>
<reference evidence="6" key="1">
    <citation type="journal article" date="2015" name="Genome Announc.">
        <title>Draft Genome Sequence of Anaerolineae Strain TC1, a Novel Isolate from a Methanogenic Wastewater Treatment System.</title>
        <authorList>
            <person name="Matsuura N."/>
            <person name="Tourlousse D.M."/>
            <person name="Sun L."/>
            <person name="Toyonaga M."/>
            <person name="Kuroda K."/>
            <person name="Ohashi A."/>
            <person name="Cruz R."/>
            <person name="Yamaguchi T."/>
            <person name="Sekiguchi Y."/>
        </authorList>
    </citation>
    <scope>NUCLEOTIDE SEQUENCE [LARGE SCALE GENOMIC DNA]</scope>
    <source>
        <strain evidence="6">TC1</strain>
    </source>
</reference>
<dbReference type="Pfam" id="PF13336">
    <property type="entry name" value="AcetylCoA_hyd_C"/>
    <property type="match status" value="1"/>
</dbReference>
<dbReference type="InterPro" id="IPR026888">
    <property type="entry name" value="AcetylCoA_hyd_C"/>
</dbReference>
<dbReference type="EC" id="2.8.3.-" evidence="3"/>
<evidence type="ECO:0000256" key="3">
    <source>
        <dbReference type="HAMAP-Rule" id="MF_03228"/>
    </source>
</evidence>
<evidence type="ECO:0000313" key="6">
    <source>
        <dbReference type="EMBL" id="GAP39657.1"/>
    </source>
</evidence>
<dbReference type="Proteomes" id="UP000053370">
    <property type="component" value="Unassembled WGS sequence"/>
</dbReference>
<dbReference type="GO" id="GO:0019605">
    <property type="term" value="P:butyrate metabolic process"/>
    <property type="evidence" value="ECO:0007669"/>
    <property type="project" value="UniProtKB-UniRule"/>
</dbReference>
<evidence type="ECO:0000256" key="2">
    <source>
        <dbReference type="ARBA" id="ARBA00022679"/>
    </source>
</evidence>
<dbReference type="PATRIC" id="fig|1678840.3.peg.730"/>
<keyword evidence="3" id="KW-0276">Fatty acid metabolism</keyword>
<dbReference type="SUPFAM" id="SSF100950">
    <property type="entry name" value="NagB/RpiA/CoA transferase-like"/>
    <property type="match status" value="2"/>
</dbReference>
<dbReference type="GO" id="GO:0006084">
    <property type="term" value="P:acetyl-CoA metabolic process"/>
    <property type="evidence" value="ECO:0007669"/>
    <property type="project" value="UniProtKB-UniRule"/>
</dbReference>
<dbReference type="STRING" id="1678840.ATC1_12191"/>
<dbReference type="Pfam" id="PF02550">
    <property type="entry name" value="AcetylCoA_hydro"/>
    <property type="match status" value="1"/>
</dbReference>
<evidence type="ECO:0000256" key="1">
    <source>
        <dbReference type="ARBA" id="ARBA00009632"/>
    </source>
</evidence>
<feature type="domain" description="Acetyl-CoA hydrolase/transferase N-terminal" evidence="4">
    <location>
        <begin position="6"/>
        <end position="183"/>
    </location>
</feature>
<dbReference type="Gene3D" id="3.40.1080.10">
    <property type="entry name" value="Glutaconate Coenzyme A-transferase"/>
    <property type="match status" value="1"/>
</dbReference>
<dbReference type="UniPathway" id="UPA00863"/>
<dbReference type="InterPro" id="IPR037171">
    <property type="entry name" value="NagB/RpiA_transferase-like"/>
</dbReference>
<organism evidence="6">
    <name type="scientific">Flexilinea flocculi</name>
    <dbReference type="NCBI Taxonomy" id="1678840"/>
    <lineage>
        <taxon>Bacteria</taxon>
        <taxon>Bacillati</taxon>
        <taxon>Chloroflexota</taxon>
        <taxon>Anaerolineae</taxon>
        <taxon>Anaerolineales</taxon>
        <taxon>Anaerolineaceae</taxon>
        <taxon>Flexilinea</taxon>
    </lineage>
</organism>
<evidence type="ECO:0000259" key="5">
    <source>
        <dbReference type="Pfam" id="PF13336"/>
    </source>
</evidence>
<accession>A0A0K8PAI0</accession>
<dbReference type="EMBL" id="DF968180">
    <property type="protein sequence ID" value="GAP39657.1"/>
    <property type="molecule type" value="Genomic_DNA"/>
</dbReference>
<dbReference type="InterPro" id="IPR003702">
    <property type="entry name" value="ActCoA_hydro_N"/>
</dbReference>
<name>A0A0K8PAI0_9CHLR</name>
<feature type="binding site" evidence="3">
    <location>
        <position position="342"/>
    </location>
    <ligand>
        <name>CoA</name>
        <dbReference type="ChEBI" id="CHEBI:57287"/>
    </ligand>
</feature>
<evidence type="ECO:0000313" key="7">
    <source>
        <dbReference type="Proteomes" id="UP000053370"/>
    </source>
</evidence>
<comment type="similarity">
    <text evidence="1 3">Belongs to the acetyl-CoA hydrolase/transferase family.</text>
</comment>
<keyword evidence="6" id="KW-0378">Hydrolase</keyword>
<dbReference type="Gene3D" id="3.30.750.70">
    <property type="entry name" value="4-hydroxybutyrate coenzyme like domains"/>
    <property type="match status" value="1"/>
</dbReference>
<dbReference type="InterPro" id="IPR023990">
    <property type="entry name" value="Butryl-CoA_acetate_CoA_Tfrase"/>
</dbReference>
<gene>
    <name evidence="6" type="ORF">ATC1_12191</name>
</gene>
<dbReference type="Gene3D" id="3.40.1080.20">
    <property type="entry name" value="Acetyl-CoA hydrolase/transferase C-terminal domain"/>
    <property type="match status" value="1"/>
</dbReference>
<dbReference type="HAMAP" id="MF_03228">
    <property type="entry name" value="But_CoA_trans"/>
    <property type="match status" value="1"/>
</dbReference>
<dbReference type="GO" id="GO:0008775">
    <property type="term" value="F:acetate CoA-transferase activity"/>
    <property type="evidence" value="ECO:0007669"/>
    <property type="project" value="InterPro"/>
</dbReference>
<feature type="binding site" evidence="3">
    <location>
        <begin position="219"/>
        <end position="223"/>
    </location>
    <ligand>
        <name>CoA</name>
        <dbReference type="ChEBI" id="CHEBI:57287"/>
    </ligand>
</feature>
<keyword evidence="3" id="KW-0963">Cytoplasm</keyword>
<feature type="active site" description="5-glutamyl coenzyme A thioester intermediate" evidence="3">
    <location>
        <position position="244"/>
    </location>
</feature>
<evidence type="ECO:0000259" key="4">
    <source>
        <dbReference type="Pfam" id="PF02550"/>
    </source>
</evidence>
<sequence>MMTFRYEYQQKLRSPEEAVRVVKNGDWVDFGCTLSMPELLDKALADRKDTLSNIRVRGLLAVRPLQVVERDPEQKTFHYESTYLGNYERKLYEKGLCDFVPLDYRWKPMIYRNHIIVDVAMMSVAPMDDDGYFSFSLTNSASKAILEKSKIVILEVNEKLPKVFGGKDEKIHISDVNYIVEGEHGPLPEMRAGEPSDLDLRIAKQIVDQIEDGSTIELGIGSVPSAVGKFIAQSDLKDLGIHTELMSDAFYDLYRSGKITNSKKNIDKGKSVWTFALGSHEVYEWVAENRDHLSYPVDYVNSPEIMALNDKMITINNCVEADLFGQVSSESSGFRQISGTGGQLDFLTGGFLSKGGKSFICMTSTYFDKKENRHKSRIVPAFQSGTIVSDPRSCAYFIVTEWGMANLIGKSTWERAESLIQIAHPDFRDELVKEAEKNKIWRKSNR</sequence>
<comment type="pathway">
    <text evidence="3">Lipid metabolism; butanoate metabolism.</text>
</comment>
<dbReference type="GO" id="GO:0016787">
    <property type="term" value="F:hydrolase activity"/>
    <property type="evidence" value="ECO:0007669"/>
    <property type="project" value="UniProtKB-KW"/>
</dbReference>
<dbReference type="GO" id="GO:0006083">
    <property type="term" value="P:acetate metabolic process"/>
    <property type="evidence" value="ECO:0007669"/>
    <property type="project" value="InterPro"/>
</dbReference>
<protein>
    <recommendedName>
        <fullName evidence="3">Probable butyrate:acetyl-CoA coenzyme A-transferase</fullName>
        <shortName evidence="3">Butyrate CoA-transferase</shortName>
        <ecNumber evidence="3">2.8.3.-</ecNumber>
    </recommendedName>
</protein>
<dbReference type="GO" id="GO:0005737">
    <property type="term" value="C:cytoplasm"/>
    <property type="evidence" value="ECO:0007669"/>
    <property type="project" value="UniProtKB-SubCell"/>
</dbReference>
<feature type="binding site" evidence="3">
    <location>
        <position position="319"/>
    </location>
    <ligand>
        <name>CoA</name>
        <dbReference type="ChEBI" id="CHEBI:57287"/>
    </ligand>
</feature>
<comment type="subcellular location">
    <subcellularLocation>
        <location evidence="3">Cytoplasm</location>
    </subcellularLocation>
</comment>
<dbReference type="AlphaFoldDB" id="A0A0K8PAI0"/>
<dbReference type="InterPro" id="IPR046433">
    <property type="entry name" value="ActCoA_hydro"/>
</dbReference>
<comment type="catalytic activity">
    <reaction evidence="3">
        <text>butanoate + acetyl-CoA = butanoyl-CoA + acetate</text>
        <dbReference type="Rhea" id="RHEA:30071"/>
        <dbReference type="ChEBI" id="CHEBI:17968"/>
        <dbReference type="ChEBI" id="CHEBI:30089"/>
        <dbReference type="ChEBI" id="CHEBI:57288"/>
        <dbReference type="ChEBI" id="CHEBI:57371"/>
    </reaction>
</comment>
<proteinExistence type="inferred from homology"/>
<keyword evidence="2 3" id="KW-0808">Transferase</keyword>
<feature type="domain" description="Acetyl-CoA hydrolase/transferase C-terminal" evidence="5">
    <location>
        <begin position="278"/>
        <end position="435"/>
    </location>
</feature>
<keyword evidence="3" id="KW-0443">Lipid metabolism</keyword>